<reference evidence="10 11" key="1">
    <citation type="submission" date="2016-11" db="EMBL/GenBank/DDBJ databases">
        <authorList>
            <person name="Jaros S."/>
            <person name="Januszkiewicz K."/>
            <person name="Wedrychowicz H."/>
        </authorList>
    </citation>
    <scope>NUCLEOTIDE SEQUENCE [LARGE SCALE GENOMIC DNA]</scope>
    <source>
        <strain evidence="10 11">DSM 19022</strain>
    </source>
</reference>
<evidence type="ECO:0000256" key="7">
    <source>
        <dbReference type="ARBA" id="ARBA00023306"/>
    </source>
</evidence>
<name>A0A1M6HYV2_9FIRM</name>
<dbReference type="SUPFAM" id="SSF110849">
    <property type="entry name" value="ParB/Sulfiredoxin"/>
    <property type="match status" value="1"/>
</dbReference>
<evidence type="ECO:0000256" key="3">
    <source>
        <dbReference type="ARBA" id="ARBA00022490"/>
    </source>
</evidence>
<accession>A0A1M6HYV2</accession>
<keyword evidence="3" id="KW-0963">Cytoplasm</keyword>
<comment type="similarity">
    <text evidence="2">Belongs to the ParB family.</text>
</comment>
<evidence type="ECO:0000256" key="1">
    <source>
        <dbReference type="ARBA" id="ARBA00004453"/>
    </source>
</evidence>
<protein>
    <submittedName>
        <fullName evidence="10">Chromosome partitioning protein, ParB family</fullName>
    </submittedName>
</protein>
<dbReference type="EMBL" id="FQZS01000025">
    <property type="protein sequence ID" value="SHJ27345.1"/>
    <property type="molecule type" value="Genomic_DNA"/>
</dbReference>
<dbReference type="GO" id="GO:0009295">
    <property type="term" value="C:nucleoid"/>
    <property type="evidence" value="ECO:0007669"/>
    <property type="project" value="UniProtKB-SubCell"/>
</dbReference>
<dbReference type="SUPFAM" id="SSF109709">
    <property type="entry name" value="KorB DNA-binding domain-like"/>
    <property type="match status" value="1"/>
</dbReference>
<dbReference type="InterPro" id="IPR036086">
    <property type="entry name" value="ParB/Sulfiredoxin_sf"/>
</dbReference>
<dbReference type="FunFam" id="3.90.1530.30:FF:000001">
    <property type="entry name" value="Chromosome partitioning protein ParB"/>
    <property type="match status" value="1"/>
</dbReference>
<dbReference type="Pfam" id="PF02195">
    <property type="entry name" value="ParB_N"/>
    <property type="match status" value="1"/>
</dbReference>
<dbReference type="Proteomes" id="UP000184442">
    <property type="component" value="Unassembled WGS sequence"/>
</dbReference>
<keyword evidence="6" id="KW-0717">Septation</keyword>
<organism evidence="10 11">
    <name type="scientific">Lutispora thermophila DSM 19022</name>
    <dbReference type="NCBI Taxonomy" id="1122184"/>
    <lineage>
        <taxon>Bacteria</taxon>
        <taxon>Bacillati</taxon>
        <taxon>Bacillota</taxon>
        <taxon>Clostridia</taxon>
        <taxon>Lutisporales</taxon>
        <taxon>Lutisporaceae</taxon>
        <taxon>Lutispora</taxon>
    </lineage>
</organism>
<dbReference type="InterPro" id="IPR050336">
    <property type="entry name" value="Chromosome_partition/occlusion"/>
</dbReference>
<keyword evidence="8" id="KW-0175">Coiled coil</keyword>
<dbReference type="GO" id="GO:0003677">
    <property type="term" value="F:DNA binding"/>
    <property type="evidence" value="ECO:0007669"/>
    <property type="project" value="UniProtKB-KW"/>
</dbReference>
<comment type="subcellular location">
    <subcellularLocation>
        <location evidence="1">Cytoplasm</location>
        <location evidence="1">Nucleoid</location>
    </subcellularLocation>
</comment>
<dbReference type="PANTHER" id="PTHR33375">
    <property type="entry name" value="CHROMOSOME-PARTITIONING PROTEIN PARB-RELATED"/>
    <property type="match status" value="1"/>
</dbReference>
<dbReference type="Gene3D" id="3.90.1530.30">
    <property type="match status" value="1"/>
</dbReference>
<dbReference type="InterPro" id="IPR041468">
    <property type="entry name" value="HTH_ParB/Spo0J"/>
</dbReference>
<evidence type="ECO:0000256" key="6">
    <source>
        <dbReference type="ARBA" id="ARBA00023210"/>
    </source>
</evidence>
<dbReference type="AlphaFoldDB" id="A0A1M6HYV2"/>
<dbReference type="FunFam" id="1.10.10.2830:FF:000001">
    <property type="entry name" value="Chromosome partitioning protein ParB"/>
    <property type="match status" value="1"/>
</dbReference>
<dbReference type="GO" id="GO:0000917">
    <property type="term" value="P:division septum assembly"/>
    <property type="evidence" value="ECO:0007669"/>
    <property type="project" value="UniProtKB-KW"/>
</dbReference>
<dbReference type="SMART" id="SM00470">
    <property type="entry name" value="ParB"/>
    <property type="match status" value="1"/>
</dbReference>
<evidence type="ECO:0000313" key="10">
    <source>
        <dbReference type="EMBL" id="SHJ27345.1"/>
    </source>
</evidence>
<evidence type="ECO:0000256" key="4">
    <source>
        <dbReference type="ARBA" id="ARBA00022618"/>
    </source>
</evidence>
<evidence type="ECO:0000256" key="2">
    <source>
        <dbReference type="ARBA" id="ARBA00006295"/>
    </source>
</evidence>
<dbReference type="GO" id="GO:0005694">
    <property type="term" value="C:chromosome"/>
    <property type="evidence" value="ECO:0007669"/>
    <property type="project" value="TreeGrafter"/>
</dbReference>
<dbReference type="PROSITE" id="PS50943">
    <property type="entry name" value="HTH_CROC1"/>
    <property type="match status" value="1"/>
</dbReference>
<keyword evidence="4" id="KW-0132">Cell division</keyword>
<dbReference type="GO" id="GO:0007059">
    <property type="term" value="P:chromosome segregation"/>
    <property type="evidence" value="ECO:0007669"/>
    <property type="project" value="TreeGrafter"/>
</dbReference>
<dbReference type="GO" id="GO:0045881">
    <property type="term" value="P:positive regulation of sporulation resulting in formation of a cellular spore"/>
    <property type="evidence" value="ECO:0007669"/>
    <property type="project" value="TreeGrafter"/>
</dbReference>
<proteinExistence type="inferred from homology"/>
<evidence type="ECO:0000313" key="11">
    <source>
        <dbReference type="Proteomes" id="UP000184442"/>
    </source>
</evidence>
<dbReference type="PANTHER" id="PTHR33375:SF8">
    <property type="entry name" value="NUCLEOID OCCLUSION PROTEIN"/>
    <property type="match status" value="1"/>
</dbReference>
<feature type="domain" description="HTH cro/C1-type" evidence="9">
    <location>
        <begin position="119"/>
        <end position="139"/>
    </location>
</feature>
<sequence>MNDNKSIINIPIDSIAPNPYQPRKNFNNLSLDELSESIKSYGVLQPINVRKIGENGYELIAGERRLRAAKLAGMKEIPAIVVEVVEQDSAVIALIENLQREDLNYLDEAEGYYNLIHDHGLTQEELSKKVGKNQSTIANKLRLLRLSTEIKNELLKNNLTERHARALLKLPDEKLQLKAIKTIVKKSLNVKKTEELVEKLLDEIAVTKEKPTEKRIKGKINYNIYVNTIKNTYKQILKTGFQMEYDQEDKGDYIEIKIKVPKV</sequence>
<dbReference type="Gene3D" id="1.10.10.2830">
    <property type="match status" value="1"/>
</dbReference>
<keyword evidence="11" id="KW-1185">Reference proteome</keyword>
<evidence type="ECO:0000256" key="5">
    <source>
        <dbReference type="ARBA" id="ARBA00023125"/>
    </source>
</evidence>
<dbReference type="InterPro" id="IPR003115">
    <property type="entry name" value="ParB_N"/>
</dbReference>
<evidence type="ECO:0000256" key="8">
    <source>
        <dbReference type="SAM" id="Coils"/>
    </source>
</evidence>
<evidence type="ECO:0000259" key="9">
    <source>
        <dbReference type="PROSITE" id="PS50943"/>
    </source>
</evidence>
<dbReference type="InterPro" id="IPR023705">
    <property type="entry name" value="Nucleoid_occlusion_protein"/>
</dbReference>
<dbReference type="NCBIfam" id="TIGR04285">
    <property type="entry name" value="nucleoid_noc"/>
    <property type="match status" value="1"/>
</dbReference>
<dbReference type="CDD" id="cd16393">
    <property type="entry name" value="SPO0J_N"/>
    <property type="match status" value="1"/>
</dbReference>
<dbReference type="NCBIfam" id="TIGR00180">
    <property type="entry name" value="parB_part"/>
    <property type="match status" value="1"/>
</dbReference>
<gene>
    <name evidence="10" type="ORF">SAMN02745176_02997</name>
</gene>
<feature type="coiled-coil region" evidence="8">
    <location>
        <begin position="183"/>
        <end position="210"/>
    </location>
</feature>
<dbReference type="STRING" id="1122184.SAMN02745176_02997"/>
<dbReference type="Pfam" id="PF17762">
    <property type="entry name" value="HTH_ParB"/>
    <property type="match status" value="1"/>
</dbReference>
<keyword evidence="5" id="KW-0238">DNA-binding</keyword>
<keyword evidence="7" id="KW-0131">Cell cycle</keyword>
<dbReference type="InterPro" id="IPR004437">
    <property type="entry name" value="ParB/RepB/Spo0J"/>
</dbReference>
<dbReference type="InterPro" id="IPR001387">
    <property type="entry name" value="Cro/C1-type_HTH"/>
</dbReference>